<organism evidence="1 2">
    <name type="scientific">Clostridium perfringens</name>
    <dbReference type="NCBI Taxonomy" id="1502"/>
    <lineage>
        <taxon>Bacteria</taxon>
        <taxon>Bacillati</taxon>
        <taxon>Bacillota</taxon>
        <taxon>Clostridia</taxon>
        <taxon>Eubacteriales</taxon>
        <taxon>Clostridiaceae</taxon>
        <taxon>Clostridium</taxon>
    </lineage>
</organism>
<protein>
    <submittedName>
        <fullName evidence="1">Uncharacterized protein</fullName>
    </submittedName>
</protein>
<evidence type="ECO:0000313" key="2">
    <source>
        <dbReference type="Proteomes" id="UP001222958"/>
    </source>
</evidence>
<gene>
    <name evidence="1" type="ORF">QDQ28_14280</name>
</gene>
<dbReference type="EMBL" id="JARVUX010000012">
    <property type="protein sequence ID" value="MDH2337343.1"/>
    <property type="molecule type" value="Genomic_DNA"/>
</dbReference>
<proteinExistence type="predicted"/>
<evidence type="ECO:0000313" key="1">
    <source>
        <dbReference type="EMBL" id="MDH2337343.1"/>
    </source>
</evidence>
<sequence length="54" mass="6356">MRNTLGQKLDGLNKIIKTEGNKELFDSILLEAFKEVKITQYDIDRRNYRNKNAV</sequence>
<accession>A0AAP4A8S7</accession>
<name>A0AAP4A8S7_CLOPF</name>
<dbReference type="RefSeq" id="WP_279858307.1">
    <property type="nucleotide sequence ID" value="NZ_JARVUX010000012.1"/>
</dbReference>
<reference evidence="1" key="1">
    <citation type="submission" date="2023-04" db="EMBL/GenBank/DDBJ databases">
        <title>Epidemiological investigation of Clostridium perfringens isolated from cattle.</title>
        <authorList>
            <person name="Tian R."/>
        </authorList>
    </citation>
    <scope>NUCLEOTIDE SEQUENCE</scope>
    <source>
        <strain evidence="1">ZWCP172</strain>
    </source>
</reference>
<comment type="caution">
    <text evidence="1">The sequence shown here is derived from an EMBL/GenBank/DDBJ whole genome shotgun (WGS) entry which is preliminary data.</text>
</comment>
<dbReference type="Proteomes" id="UP001222958">
    <property type="component" value="Unassembled WGS sequence"/>
</dbReference>
<dbReference type="AlphaFoldDB" id="A0AAP4A8S7"/>